<protein>
    <recommendedName>
        <fullName evidence="2">Apple domain-containing protein</fullName>
    </recommendedName>
</protein>
<name>A0AAV9WY39_9PEZI</name>
<dbReference type="Pfam" id="PF00024">
    <property type="entry name" value="PAN_1"/>
    <property type="match status" value="1"/>
</dbReference>
<gene>
    <name evidence="3" type="ORF">TWF694_004337</name>
</gene>
<dbReference type="InterPro" id="IPR003609">
    <property type="entry name" value="Pan_app"/>
</dbReference>
<evidence type="ECO:0000313" key="4">
    <source>
        <dbReference type="Proteomes" id="UP001365542"/>
    </source>
</evidence>
<dbReference type="PROSITE" id="PS50948">
    <property type="entry name" value="PAN"/>
    <property type="match status" value="1"/>
</dbReference>
<organism evidence="3 4">
    <name type="scientific">Orbilia ellipsospora</name>
    <dbReference type="NCBI Taxonomy" id="2528407"/>
    <lineage>
        <taxon>Eukaryota</taxon>
        <taxon>Fungi</taxon>
        <taxon>Dikarya</taxon>
        <taxon>Ascomycota</taxon>
        <taxon>Pezizomycotina</taxon>
        <taxon>Orbiliomycetes</taxon>
        <taxon>Orbiliales</taxon>
        <taxon>Orbiliaceae</taxon>
        <taxon>Orbilia</taxon>
    </lineage>
</organism>
<evidence type="ECO:0000256" key="1">
    <source>
        <dbReference type="SAM" id="MobiDB-lite"/>
    </source>
</evidence>
<dbReference type="Proteomes" id="UP001365542">
    <property type="component" value="Unassembled WGS sequence"/>
</dbReference>
<accession>A0AAV9WY39</accession>
<feature type="region of interest" description="Disordered" evidence="1">
    <location>
        <begin position="121"/>
        <end position="143"/>
    </location>
</feature>
<dbReference type="EMBL" id="JAVHJO010000014">
    <property type="protein sequence ID" value="KAK6529122.1"/>
    <property type="molecule type" value="Genomic_DNA"/>
</dbReference>
<proteinExistence type="predicted"/>
<feature type="domain" description="Apple" evidence="2">
    <location>
        <begin position="198"/>
        <end position="280"/>
    </location>
</feature>
<dbReference type="AlphaFoldDB" id="A0AAV9WY39"/>
<keyword evidence="4" id="KW-1185">Reference proteome</keyword>
<feature type="compositionally biased region" description="Low complexity" evidence="1">
    <location>
        <begin position="122"/>
        <end position="143"/>
    </location>
</feature>
<reference evidence="3 4" key="1">
    <citation type="submission" date="2019-10" db="EMBL/GenBank/DDBJ databases">
        <authorList>
            <person name="Palmer J.M."/>
        </authorList>
    </citation>
    <scope>NUCLEOTIDE SEQUENCE [LARGE SCALE GENOMIC DNA]</scope>
    <source>
        <strain evidence="3 4">TWF694</strain>
    </source>
</reference>
<comment type="caution">
    <text evidence="3">The sequence shown here is derived from an EMBL/GenBank/DDBJ whole genome shotgun (WGS) entry which is preliminary data.</text>
</comment>
<evidence type="ECO:0000259" key="2">
    <source>
        <dbReference type="PROSITE" id="PS50948"/>
    </source>
</evidence>
<evidence type="ECO:0000313" key="3">
    <source>
        <dbReference type="EMBL" id="KAK6529122.1"/>
    </source>
</evidence>
<sequence length="396" mass="43227">MVALYALAYPTFLALSPQISEIPHWKRDVAGYTKITFTTAKAVPSFDECINWQSISATNSDQTCADICTKTSNCKFFAVSSTASATYCGWWDVAFTANDATVKNWDGQGAITGVVSAYNKGASSGSTTSKTTSTTQKTTTTSAKASTSTAKTTSTTTELITTTAKTTTTKAKTTTSTVKTTTSKTTTSPAPSATSTNCGVQMWFENVNRSPTDIYFDVPSLQACANHCYDNHDWKWGDCKSYSWYPQESYCEIYVQDFAWNMQWATRDVHSPIYMYDAACDVNSTAAIIAKSPTKENTALTAAQRKTSCGVYGWPKTELQEQVRTNPNLAGNFTQADCLNYCATSWGWCLSVEWRSGGDAQGNCYAYAGPWETRIDTCDPAVDAGCVWQFYEATCV</sequence>